<dbReference type="Proteomes" id="UP001211065">
    <property type="component" value="Unassembled WGS sequence"/>
</dbReference>
<sequence length="101" mass="11244">MKLTFMIISVVYISSILAKQDYNPTNYYIQKDCPKTCNVETALNATNTTQVNQNVTNSSDIDNEVQNTTTTIKTASTSTTLKVIFPNYDNLQNTALLQTPV</sequence>
<keyword evidence="1" id="KW-0732">Signal</keyword>
<proteinExistence type="predicted"/>
<evidence type="ECO:0000313" key="2">
    <source>
        <dbReference type="EMBL" id="KAJ3200793.1"/>
    </source>
</evidence>
<feature type="signal peptide" evidence="1">
    <location>
        <begin position="1"/>
        <end position="18"/>
    </location>
</feature>
<evidence type="ECO:0000313" key="3">
    <source>
        <dbReference type="Proteomes" id="UP001211065"/>
    </source>
</evidence>
<protein>
    <submittedName>
        <fullName evidence="2">Uncharacterized protein</fullName>
    </submittedName>
</protein>
<organism evidence="2 3">
    <name type="scientific">Clydaea vesicula</name>
    <dbReference type="NCBI Taxonomy" id="447962"/>
    <lineage>
        <taxon>Eukaryota</taxon>
        <taxon>Fungi</taxon>
        <taxon>Fungi incertae sedis</taxon>
        <taxon>Chytridiomycota</taxon>
        <taxon>Chytridiomycota incertae sedis</taxon>
        <taxon>Chytridiomycetes</taxon>
        <taxon>Lobulomycetales</taxon>
        <taxon>Lobulomycetaceae</taxon>
        <taxon>Clydaea</taxon>
    </lineage>
</organism>
<feature type="chain" id="PRO_5042045699" evidence="1">
    <location>
        <begin position="19"/>
        <end position="101"/>
    </location>
</feature>
<gene>
    <name evidence="2" type="ORF">HK099_002513</name>
</gene>
<comment type="caution">
    <text evidence="2">The sequence shown here is derived from an EMBL/GenBank/DDBJ whole genome shotgun (WGS) entry which is preliminary data.</text>
</comment>
<keyword evidence="3" id="KW-1185">Reference proteome</keyword>
<name>A0AAD5TTC3_9FUNG</name>
<reference evidence="2" key="1">
    <citation type="submission" date="2020-05" db="EMBL/GenBank/DDBJ databases">
        <title>Phylogenomic resolution of chytrid fungi.</title>
        <authorList>
            <person name="Stajich J.E."/>
            <person name="Amses K."/>
            <person name="Simmons R."/>
            <person name="Seto K."/>
            <person name="Myers J."/>
            <person name="Bonds A."/>
            <person name="Quandt C.A."/>
            <person name="Barry K."/>
            <person name="Liu P."/>
            <person name="Grigoriev I."/>
            <person name="Longcore J.E."/>
            <person name="James T.Y."/>
        </authorList>
    </citation>
    <scope>NUCLEOTIDE SEQUENCE</scope>
    <source>
        <strain evidence="2">JEL0476</strain>
    </source>
</reference>
<feature type="non-terminal residue" evidence="2">
    <location>
        <position position="101"/>
    </location>
</feature>
<dbReference type="EMBL" id="JADGJW010001835">
    <property type="protein sequence ID" value="KAJ3200793.1"/>
    <property type="molecule type" value="Genomic_DNA"/>
</dbReference>
<dbReference type="AlphaFoldDB" id="A0AAD5TTC3"/>
<accession>A0AAD5TTC3</accession>
<evidence type="ECO:0000256" key="1">
    <source>
        <dbReference type="SAM" id="SignalP"/>
    </source>
</evidence>